<evidence type="ECO:0000256" key="5">
    <source>
        <dbReference type="ARBA" id="ARBA00022598"/>
    </source>
</evidence>
<dbReference type="InterPro" id="IPR040727">
    <property type="entry name" value="NAPRTase_N"/>
</dbReference>
<reference evidence="15" key="1">
    <citation type="journal article" date="2006" name="PLoS Biol.">
        <title>Macronuclear genome sequence of the ciliate Tetrahymena thermophila, a model eukaryote.</title>
        <authorList>
            <person name="Eisen J.A."/>
            <person name="Coyne R.S."/>
            <person name="Wu M."/>
            <person name="Wu D."/>
            <person name="Thiagarajan M."/>
            <person name="Wortman J.R."/>
            <person name="Badger J.H."/>
            <person name="Ren Q."/>
            <person name="Amedeo P."/>
            <person name="Jones K.M."/>
            <person name="Tallon L.J."/>
            <person name="Delcher A.L."/>
            <person name="Salzberg S.L."/>
            <person name="Silva J.C."/>
            <person name="Haas B.J."/>
            <person name="Majoros W.H."/>
            <person name="Farzad M."/>
            <person name="Carlton J.M."/>
            <person name="Smith R.K. Jr."/>
            <person name="Garg J."/>
            <person name="Pearlman R.E."/>
            <person name="Karrer K.M."/>
            <person name="Sun L."/>
            <person name="Manning G."/>
            <person name="Elde N.C."/>
            <person name="Turkewitz A.P."/>
            <person name="Asai D.J."/>
            <person name="Wilkes D.E."/>
            <person name="Wang Y."/>
            <person name="Cai H."/>
            <person name="Collins K."/>
            <person name="Stewart B.A."/>
            <person name="Lee S.R."/>
            <person name="Wilamowska K."/>
            <person name="Weinberg Z."/>
            <person name="Ruzzo W.L."/>
            <person name="Wloga D."/>
            <person name="Gaertig J."/>
            <person name="Frankel J."/>
            <person name="Tsao C.-C."/>
            <person name="Gorovsky M.A."/>
            <person name="Keeling P.J."/>
            <person name="Waller R.F."/>
            <person name="Patron N.J."/>
            <person name="Cherry J.M."/>
            <person name="Stover N.A."/>
            <person name="Krieger C.J."/>
            <person name="del Toro C."/>
            <person name="Ryder H.F."/>
            <person name="Williamson S.C."/>
            <person name="Barbeau R.A."/>
            <person name="Hamilton E.P."/>
            <person name="Orias E."/>
        </authorList>
    </citation>
    <scope>NUCLEOTIDE SEQUENCE [LARGE SCALE GENOMIC DNA]</scope>
    <source>
        <strain evidence="15">SB210</strain>
    </source>
</reference>
<evidence type="ECO:0000256" key="11">
    <source>
        <dbReference type="SAM" id="SignalP"/>
    </source>
</evidence>
<organism evidence="14 15">
    <name type="scientific">Tetrahymena thermophila (strain SB210)</name>
    <dbReference type="NCBI Taxonomy" id="312017"/>
    <lineage>
        <taxon>Eukaryota</taxon>
        <taxon>Sar</taxon>
        <taxon>Alveolata</taxon>
        <taxon>Ciliophora</taxon>
        <taxon>Intramacronucleata</taxon>
        <taxon>Oligohymenophorea</taxon>
        <taxon>Hymenostomatida</taxon>
        <taxon>Tetrahymenina</taxon>
        <taxon>Tetrahymenidae</taxon>
        <taxon>Tetrahymena</taxon>
    </lineage>
</organism>
<dbReference type="InterPro" id="IPR006405">
    <property type="entry name" value="Nic_PRibTrfase_pncB"/>
</dbReference>
<dbReference type="GO" id="GO:0004516">
    <property type="term" value="F:nicotinate phosphoribosyltransferase activity"/>
    <property type="evidence" value="ECO:0007669"/>
    <property type="project" value="UniProtKB-UniRule"/>
</dbReference>
<dbReference type="PANTHER" id="PTHR11098:SF1">
    <property type="entry name" value="NICOTINATE PHOSPHORIBOSYLTRANSFERASE"/>
    <property type="match status" value="1"/>
</dbReference>
<gene>
    <name evidence="14" type="ORF">TTHERM_00150030</name>
</gene>
<comment type="PTM">
    <text evidence="10">Transiently phosphorylated on a His residue during the reaction cycle. Phosphorylation strongly increases the affinity for substrates and increases the rate of nicotinate D-ribonucleotide production. Dephosphorylation regenerates the low-affinity form of the enzyme, leading to product release.</text>
</comment>
<evidence type="ECO:0000256" key="1">
    <source>
        <dbReference type="ARBA" id="ARBA00004952"/>
    </source>
</evidence>
<keyword evidence="14" id="KW-0328">Glycosyltransferase</keyword>
<dbReference type="GO" id="GO:0034355">
    <property type="term" value="P:NAD+ biosynthetic process via the salvage pathway"/>
    <property type="evidence" value="ECO:0007669"/>
    <property type="project" value="TreeGrafter"/>
</dbReference>
<evidence type="ECO:0000259" key="13">
    <source>
        <dbReference type="Pfam" id="PF17956"/>
    </source>
</evidence>
<dbReference type="PANTHER" id="PTHR11098">
    <property type="entry name" value="NICOTINATE PHOSPHORIBOSYLTRANSFERASE"/>
    <property type="match status" value="1"/>
</dbReference>
<dbReference type="InParanoid" id="I7M9D7"/>
<feature type="signal peptide" evidence="11">
    <location>
        <begin position="1"/>
        <end position="27"/>
    </location>
</feature>
<evidence type="ECO:0000256" key="7">
    <source>
        <dbReference type="ARBA" id="ARBA00022679"/>
    </source>
</evidence>
<name>I7M9D7_TETTS</name>
<keyword evidence="15" id="KW-1185">Reference proteome</keyword>
<accession>I7M9D7</accession>
<evidence type="ECO:0000256" key="2">
    <source>
        <dbReference type="ARBA" id="ARBA00010897"/>
    </source>
</evidence>
<evidence type="ECO:0000256" key="6">
    <source>
        <dbReference type="ARBA" id="ARBA00022642"/>
    </source>
</evidence>
<keyword evidence="7 10" id="KW-0808">Transferase</keyword>
<dbReference type="UniPathway" id="UPA00253">
    <property type="reaction ID" value="UER00457"/>
</dbReference>
<sequence>MKNLSLKSNSLKIFLIYLFLFQQHVLCLDTSQCSNYEDPNKCMNTQIKRDGKFYYDRIEKSKQTDLAVPLLSDEYQFTMAYSHFENNKHNDKAVFELFFRVNPFQGEYTVFAGVEEVISFLKYFKITDEHIEYMRKIMPPHTKEEFFDWLKTLDCKQVKLYTMNEGSLVFPKEPLIQIEGPLSLLLILESPLIALTSFPTLVATNAARMRKVAGNKTLLEFGLRRAQSPGAALVASRYAYMGGFNETSNLLASSKYDIPVSSTMSHSYVTSYTSLDEVHDFLLNGVNIKQKALYYRQVLKFSKTSDSELSSFIAFSKSFPHKFICLVDSFDSLKSGVPNFLAVALALIDAGYQPIGVRLDSGELDLLSIAARQIIDNAGLVVQKDLSFIKIMASDSINESKIKQYNMRGNAIDIFAIGTEIVTCKSQPNMGIVYKLVEVNELAKLKFSEDIAKSTLPGRKAVYRVWVESQSVPVADIIALPEEKIEGQSKIRVVSLQKTQERYTIIPKKIQRILHLVWENGEIVNPVFDLEESKQYLEQQMQTFDEQIIHDQKINKRYLIVTTEKYWSYFQKSAENVLIPKIIA</sequence>
<dbReference type="Pfam" id="PF17956">
    <property type="entry name" value="NAPRTase_C"/>
    <property type="match status" value="1"/>
</dbReference>
<dbReference type="EMBL" id="GG662603">
    <property type="protein sequence ID" value="EAS01392.3"/>
    <property type="molecule type" value="Genomic_DNA"/>
</dbReference>
<dbReference type="AlphaFoldDB" id="I7M9D7"/>
<dbReference type="SUPFAM" id="SSF51690">
    <property type="entry name" value="Nicotinate/Quinolinate PRTase C-terminal domain-like"/>
    <property type="match status" value="1"/>
</dbReference>
<dbReference type="PIRSF" id="PIRSF000484">
    <property type="entry name" value="NAPRT"/>
    <property type="match status" value="1"/>
</dbReference>
<keyword evidence="5 10" id="KW-0436">Ligase</keyword>
<dbReference type="FunCoup" id="I7M9D7">
    <property type="interactions" value="81"/>
</dbReference>
<comment type="similarity">
    <text evidence="2 10">Belongs to the NAPRTase family.</text>
</comment>
<evidence type="ECO:0000259" key="12">
    <source>
        <dbReference type="Pfam" id="PF17767"/>
    </source>
</evidence>
<protein>
    <recommendedName>
        <fullName evidence="3 10">Nicotinate phosphoribosyltransferase</fullName>
        <ecNumber evidence="3 10">6.3.4.21</ecNumber>
    </recommendedName>
</protein>
<feature type="domain" description="Nicotinate phosphoribosyltransferase C-terminal" evidence="13">
    <location>
        <begin position="459"/>
        <end position="550"/>
    </location>
</feature>
<evidence type="ECO:0000256" key="8">
    <source>
        <dbReference type="ARBA" id="ARBA00023426"/>
    </source>
</evidence>
<dbReference type="Gene3D" id="3.20.140.10">
    <property type="entry name" value="nicotinate phosphoribosyltransferase"/>
    <property type="match status" value="1"/>
</dbReference>
<dbReference type="NCBIfam" id="TIGR01513">
    <property type="entry name" value="NAPRTase_put"/>
    <property type="match status" value="1"/>
</dbReference>
<keyword evidence="6 10" id="KW-0662">Pyridine nucleotide biosynthesis</keyword>
<dbReference type="GeneID" id="7826061"/>
<evidence type="ECO:0000256" key="4">
    <source>
        <dbReference type="ARBA" id="ARBA00022553"/>
    </source>
</evidence>
<dbReference type="GO" id="GO:0016757">
    <property type="term" value="F:glycosyltransferase activity"/>
    <property type="evidence" value="ECO:0007669"/>
    <property type="project" value="UniProtKB-KW"/>
</dbReference>
<evidence type="ECO:0000256" key="3">
    <source>
        <dbReference type="ARBA" id="ARBA00013236"/>
    </source>
</evidence>
<dbReference type="InterPro" id="IPR036068">
    <property type="entry name" value="Nicotinate_pribotase-like_C"/>
</dbReference>
<dbReference type="Gene3D" id="3.20.20.70">
    <property type="entry name" value="Aldolase class I"/>
    <property type="match status" value="1"/>
</dbReference>
<dbReference type="Proteomes" id="UP000009168">
    <property type="component" value="Unassembled WGS sequence"/>
</dbReference>
<dbReference type="eggNOG" id="KOG2511">
    <property type="taxonomic scope" value="Eukaryota"/>
</dbReference>
<comment type="function">
    <text evidence="8">Catalyzes the first step in the biosynthesis of NAD from nicotinic acid, the ATP-dependent synthesis of beta-nicotinate D-ribonucleotide from nicotinate and 5-phospho-D-ribose 1-phosphate. Helps prevent cellular oxidative stress via its role in NAD biosynthesis.</text>
</comment>
<evidence type="ECO:0000313" key="15">
    <source>
        <dbReference type="Proteomes" id="UP000009168"/>
    </source>
</evidence>
<dbReference type="EC" id="6.3.4.21" evidence="3 10"/>
<comment type="catalytic activity">
    <reaction evidence="9 10">
        <text>5-phospho-alpha-D-ribose 1-diphosphate + nicotinate + ATP + H2O = nicotinate beta-D-ribonucleotide + ADP + phosphate + diphosphate</text>
        <dbReference type="Rhea" id="RHEA:36163"/>
        <dbReference type="ChEBI" id="CHEBI:15377"/>
        <dbReference type="ChEBI" id="CHEBI:30616"/>
        <dbReference type="ChEBI" id="CHEBI:32544"/>
        <dbReference type="ChEBI" id="CHEBI:33019"/>
        <dbReference type="ChEBI" id="CHEBI:43474"/>
        <dbReference type="ChEBI" id="CHEBI:57502"/>
        <dbReference type="ChEBI" id="CHEBI:58017"/>
        <dbReference type="ChEBI" id="CHEBI:456216"/>
        <dbReference type="EC" id="6.3.4.21"/>
    </reaction>
</comment>
<dbReference type="RefSeq" id="XP_001021638.3">
    <property type="nucleotide sequence ID" value="XM_001021638.3"/>
</dbReference>
<evidence type="ECO:0000256" key="9">
    <source>
        <dbReference type="ARBA" id="ARBA00048668"/>
    </source>
</evidence>
<evidence type="ECO:0000256" key="10">
    <source>
        <dbReference type="RuleBase" id="RU365100"/>
    </source>
</evidence>
<dbReference type="STRING" id="312017.I7M9D7"/>
<feature type="domain" description="Nicotinate phosphoribosyltransferase N-terminal" evidence="12">
    <location>
        <begin position="70"/>
        <end position="196"/>
    </location>
</feature>
<dbReference type="Pfam" id="PF17767">
    <property type="entry name" value="NAPRTase_N"/>
    <property type="match status" value="1"/>
</dbReference>
<comment type="pathway">
    <text evidence="1 10">Cofactor biosynthesis; NAD(+) biosynthesis; nicotinate D-ribonucleotide from nicotinate: step 1/1.</text>
</comment>
<evidence type="ECO:0000313" key="14">
    <source>
        <dbReference type="EMBL" id="EAS01392.3"/>
    </source>
</evidence>
<dbReference type="CDD" id="cd01570">
    <property type="entry name" value="NAPRTase_A"/>
    <property type="match status" value="1"/>
</dbReference>
<feature type="chain" id="PRO_5003712165" description="Nicotinate phosphoribosyltransferase" evidence="11">
    <location>
        <begin position="28"/>
        <end position="584"/>
    </location>
</feature>
<keyword evidence="4" id="KW-0597">Phosphoprotein</keyword>
<proteinExistence type="inferred from homology"/>
<dbReference type="InterPro" id="IPR007229">
    <property type="entry name" value="Nic_PRibTrfase-Fam"/>
</dbReference>
<keyword evidence="11" id="KW-0732">Signal</keyword>
<dbReference type="SUPFAM" id="SSF54675">
    <property type="entry name" value="Nicotinate/Quinolinate PRTase N-terminal domain-like"/>
    <property type="match status" value="1"/>
</dbReference>
<dbReference type="OrthoDB" id="193380at2759"/>
<dbReference type="InterPro" id="IPR041619">
    <property type="entry name" value="NAPRTase_C"/>
</dbReference>
<dbReference type="KEGG" id="tet:TTHERM_00150030"/>
<dbReference type="GO" id="GO:0005829">
    <property type="term" value="C:cytosol"/>
    <property type="evidence" value="ECO:0007669"/>
    <property type="project" value="TreeGrafter"/>
</dbReference>
<dbReference type="InterPro" id="IPR013785">
    <property type="entry name" value="Aldolase_TIM"/>
</dbReference>